<organism evidence="2 3">
    <name type="scientific">Orbilia oligospora</name>
    <name type="common">Nematode-trapping fungus</name>
    <name type="synonym">Arthrobotrys oligospora</name>
    <dbReference type="NCBI Taxonomy" id="2813651"/>
    <lineage>
        <taxon>Eukaryota</taxon>
        <taxon>Fungi</taxon>
        <taxon>Dikarya</taxon>
        <taxon>Ascomycota</taxon>
        <taxon>Pezizomycotina</taxon>
        <taxon>Orbiliomycetes</taxon>
        <taxon>Orbiliales</taxon>
        <taxon>Orbiliaceae</taxon>
        <taxon>Orbilia</taxon>
    </lineage>
</organism>
<feature type="compositionally biased region" description="Polar residues" evidence="1">
    <location>
        <begin position="78"/>
        <end position="100"/>
    </location>
</feature>
<comment type="caution">
    <text evidence="2">The sequence shown here is derived from an EMBL/GenBank/DDBJ whole genome shotgun (WGS) entry which is preliminary data.</text>
</comment>
<dbReference type="OrthoDB" id="5312044at2759"/>
<dbReference type="EMBL" id="JAABOJ010000012">
    <property type="protein sequence ID" value="KAF3282867.1"/>
    <property type="molecule type" value="Genomic_DNA"/>
</dbReference>
<evidence type="ECO:0000313" key="2">
    <source>
        <dbReference type="EMBL" id="KAF3282867.1"/>
    </source>
</evidence>
<dbReference type="AlphaFoldDB" id="A0A7C8RDL5"/>
<accession>A0A7C8RDL5</accession>
<evidence type="ECO:0000313" key="3">
    <source>
        <dbReference type="Proteomes" id="UP000474640"/>
    </source>
</evidence>
<dbReference type="Proteomes" id="UP000474640">
    <property type="component" value="Unassembled WGS sequence"/>
</dbReference>
<name>A0A7C8RDL5_ORBOL</name>
<reference evidence="2 3" key="1">
    <citation type="submission" date="2020-01" db="EMBL/GenBank/DDBJ databases">
        <authorList>
            <person name="Palmer J.M."/>
        </authorList>
    </citation>
    <scope>NUCLEOTIDE SEQUENCE [LARGE SCALE GENOMIC DNA]</scope>
    <source>
        <strain evidence="2 3">TWF970</strain>
    </source>
</reference>
<protein>
    <submittedName>
        <fullName evidence="2">Uncharacterized protein</fullName>
    </submittedName>
</protein>
<gene>
    <name evidence="2" type="ORF">TWF970_001602</name>
</gene>
<sequence>MIYVKMAPAFLRVRPRNPTPGLLIATKYPSFDWTADEASIPPPFRSRIEPVEIRTITRVPLEPVDHMKAKSELPIMDTQKNQQSTQATGSPQARRSSFTPTFEGLQKQRSNSMSHAAKFDDQRASSGWLGNAWKKFTTGRDQSA</sequence>
<feature type="region of interest" description="Disordered" evidence="1">
    <location>
        <begin position="71"/>
        <end position="124"/>
    </location>
</feature>
<evidence type="ECO:0000256" key="1">
    <source>
        <dbReference type="SAM" id="MobiDB-lite"/>
    </source>
</evidence>
<proteinExistence type="predicted"/>